<sequence>MENENHVAIEFQAMLEKALPLFSTKSCCIYKVPHQIRRTNEEAYTPMVVSIGPLHHGNPSLLNMESQKQCHYPEQHYITDYVGFLKQLVNSNKDADVLIKAGIIRSTVSGNDTSVARLFRDVDRNLIVSGVNADYVHICNDLNAYYKHPYHTKVATLRRDYFTTPWKTAASIAGIV</sequence>
<dbReference type="InterPro" id="IPR004158">
    <property type="entry name" value="DUF247_pln"/>
</dbReference>
<dbReference type="Pfam" id="PF03140">
    <property type="entry name" value="DUF247"/>
    <property type="match status" value="1"/>
</dbReference>
<keyword evidence="2" id="KW-1185">Reference proteome</keyword>
<dbReference type="PANTHER" id="PTHR31170:SF23">
    <property type="match status" value="1"/>
</dbReference>
<feature type="non-terminal residue" evidence="1">
    <location>
        <position position="176"/>
    </location>
</feature>
<reference evidence="1 2" key="1">
    <citation type="journal article" date="2023" name="Plants (Basel)">
        <title>Bridging the Gap: Combining Genomics and Transcriptomics Approaches to Understand Stylosanthes scabra, an Orphan Legume from the Brazilian Caatinga.</title>
        <authorList>
            <person name="Ferreira-Neto J.R.C."/>
            <person name="da Silva M.D."/>
            <person name="Binneck E."/>
            <person name="de Melo N.F."/>
            <person name="da Silva R.H."/>
            <person name="de Melo A.L.T.M."/>
            <person name="Pandolfi V."/>
            <person name="Bustamante F.O."/>
            <person name="Brasileiro-Vidal A.C."/>
            <person name="Benko-Iseppon A.M."/>
        </authorList>
    </citation>
    <scope>NUCLEOTIDE SEQUENCE [LARGE SCALE GENOMIC DNA]</scope>
    <source>
        <tissue evidence="1">Leaves</tissue>
    </source>
</reference>
<dbReference type="EMBL" id="JASCZI010122475">
    <property type="protein sequence ID" value="MED6164353.1"/>
    <property type="molecule type" value="Genomic_DNA"/>
</dbReference>
<dbReference type="Proteomes" id="UP001341840">
    <property type="component" value="Unassembled WGS sequence"/>
</dbReference>
<evidence type="ECO:0000313" key="1">
    <source>
        <dbReference type="EMBL" id="MED6164353.1"/>
    </source>
</evidence>
<proteinExistence type="predicted"/>
<name>A0ABU6UWE6_9FABA</name>
<accession>A0ABU6UWE6</accession>
<evidence type="ECO:0000313" key="2">
    <source>
        <dbReference type="Proteomes" id="UP001341840"/>
    </source>
</evidence>
<comment type="caution">
    <text evidence="1">The sequence shown here is derived from an EMBL/GenBank/DDBJ whole genome shotgun (WGS) entry which is preliminary data.</text>
</comment>
<gene>
    <name evidence="1" type="ORF">PIB30_089054</name>
</gene>
<organism evidence="1 2">
    <name type="scientific">Stylosanthes scabra</name>
    <dbReference type="NCBI Taxonomy" id="79078"/>
    <lineage>
        <taxon>Eukaryota</taxon>
        <taxon>Viridiplantae</taxon>
        <taxon>Streptophyta</taxon>
        <taxon>Embryophyta</taxon>
        <taxon>Tracheophyta</taxon>
        <taxon>Spermatophyta</taxon>
        <taxon>Magnoliopsida</taxon>
        <taxon>eudicotyledons</taxon>
        <taxon>Gunneridae</taxon>
        <taxon>Pentapetalae</taxon>
        <taxon>rosids</taxon>
        <taxon>fabids</taxon>
        <taxon>Fabales</taxon>
        <taxon>Fabaceae</taxon>
        <taxon>Papilionoideae</taxon>
        <taxon>50 kb inversion clade</taxon>
        <taxon>dalbergioids sensu lato</taxon>
        <taxon>Dalbergieae</taxon>
        <taxon>Pterocarpus clade</taxon>
        <taxon>Stylosanthes</taxon>
    </lineage>
</organism>
<protein>
    <submittedName>
        <fullName evidence="1">Uncharacterized protein</fullName>
    </submittedName>
</protein>
<dbReference type="PANTHER" id="PTHR31170">
    <property type="entry name" value="BNAC04G53230D PROTEIN"/>
    <property type="match status" value="1"/>
</dbReference>